<name>A0A1H5SX64_9SPHI</name>
<dbReference type="AlphaFoldDB" id="A0A1H5SX64"/>
<accession>A0A1H5SX64</accession>
<dbReference type="Proteomes" id="UP000236731">
    <property type="component" value="Unassembled WGS sequence"/>
</dbReference>
<dbReference type="RefSeq" id="WP_103905046.1">
    <property type="nucleotide sequence ID" value="NZ_CP049246.1"/>
</dbReference>
<evidence type="ECO:0000313" key="2">
    <source>
        <dbReference type="Proteomes" id="UP000236731"/>
    </source>
</evidence>
<evidence type="ECO:0000313" key="1">
    <source>
        <dbReference type="EMBL" id="SEF55054.1"/>
    </source>
</evidence>
<dbReference type="Pfam" id="PF12732">
    <property type="entry name" value="YtxH"/>
    <property type="match status" value="1"/>
</dbReference>
<keyword evidence="2" id="KW-1185">Reference proteome</keyword>
<dbReference type="InterPro" id="IPR024623">
    <property type="entry name" value="YtxH"/>
</dbReference>
<proteinExistence type="predicted"/>
<dbReference type="OrthoDB" id="598035at2"/>
<dbReference type="EMBL" id="FNUT01000001">
    <property type="protein sequence ID" value="SEF55054.1"/>
    <property type="molecule type" value="Genomic_DNA"/>
</dbReference>
<protein>
    <submittedName>
        <fullName evidence="1">Gas vesicle protein</fullName>
    </submittedName>
</protein>
<reference evidence="2" key="1">
    <citation type="submission" date="2016-10" db="EMBL/GenBank/DDBJ databases">
        <authorList>
            <person name="Varghese N."/>
            <person name="Submissions S."/>
        </authorList>
    </citation>
    <scope>NUCLEOTIDE SEQUENCE [LARGE SCALE GENOMIC DNA]</scope>
    <source>
        <strain evidence="2">DSM 22361</strain>
    </source>
</reference>
<sequence>MNDNGKIVTALLAGLAAGAVLGIIFAPDKGSETREKLNESLTDLGEAIKERAEEQFDQLNDFKDKIVSAVKSKLGRAESAIDEEIEEHA</sequence>
<organism evidence="1 2">
    <name type="scientific">Sphingobacterium lactis</name>
    <dbReference type="NCBI Taxonomy" id="797291"/>
    <lineage>
        <taxon>Bacteria</taxon>
        <taxon>Pseudomonadati</taxon>
        <taxon>Bacteroidota</taxon>
        <taxon>Sphingobacteriia</taxon>
        <taxon>Sphingobacteriales</taxon>
        <taxon>Sphingobacteriaceae</taxon>
        <taxon>Sphingobacterium</taxon>
    </lineage>
</organism>
<gene>
    <name evidence="1" type="ORF">SAMN05421877_101408</name>
</gene>